<keyword evidence="2 3" id="KW-0819">tRNA processing</keyword>
<evidence type="ECO:0000256" key="2">
    <source>
        <dbReference type="ARBA" id="ARBA00022694"/>
    </source>
</evidence>
<keyword evidence="1 3" id="KW-0963">Cytoplasm</keyword>
<evidence type="ECO:0000256" key="3">
    <source>
        <dbReference type="HAMAP-Rule" id="MF_03054"/>
    </source>
</evidence>
<dbReference type="Proteomes" id="UP001152885">
    <property type="component" value="Unassembled WGS sequence"/>
</dbReference>
<dbReference type="SUPFAM" id="SSF52402">
    <property type="entry name" value="Adenine nucleotide alpha hydrolases-like"/>
    <property type="match status" value="1"/>
</dbReference>
<proteinExistence type="inferred from homology"/>
<name>A0A9W4TUS1_9ASCO</name>
<keyword evidence="5" id="KW-1185">Reference proteome</keyword>
<comment type="function">
    <text evidence="3">Plays a central role in 2-thiolation of mcm(5)S(2)U at tRNA wobble positions of tRNA(Lys), tRNA(Glu) and tRNA(Gln). May act by forming a heterodimer with NCS6 that ligates sulfur from thiocarboxylated URM1 onto the uridine of tRNAs at wobble position. Prior mcm(5) tRNA modification by the elongator complex is required for 2-thiolation. May also be involved in protein urmylation.</text>
</comment>
<evidence type="ECO:0000313" key="4">
    <source>
        <dbReference type="EMBL" id="CAI5756024.1"/>
    </source>
</evidence>
<dbReference type="Gene3D" id="3.40.50.620">
    <property type="entry name" value="HUPs"/>
    <property type="match status" value="1"/>
</dbReference>
<dbReference type="PANTHER" id="PTHR20882:SF14">
    <property type="entry name" value="CYTOPLASMIC TRNA 2-THIOLATION PROTEIN 2"/>
    <property type="match status" value="1"/>
</dbReference>
<reference evidence="4" key="1">
    <citation type="submission" date="2022-12" db="EMBL/GenBank/DDBJ databases">
        <authorList>
            <person name="Brejova B."/>
        </authorList>
    </citation>
    <scope>NUCLEOTIDE SEQUENCE</scope>
</reference>
<evidence type="ECO:0000313" key="5">
    <source>
        <dbReference type="Proteomes" id="UP001152885"/>
    </source>
</evidence>
<dbReference type="OrthoDB" id="25129at2759"/>
<dbReference type="GO" id="GO:0005829">
    <property type="term" value="C:cytosol"/>
    <property type="evidence" value="ECO:0007669"/>
    <property type="project" value="TreeGrafter"/>
</dbReference>
<dbReference type="InterPro" id="IPR014729">
    <property type="entry name" value="Rossmann-like_a/b/a_fold"/>
</dbReference>
<dbReference type="Pfam" id="PF10288">
    <property type="entry name" value="CTU2"/>
    <property type="match status" value="1"/>
</dbReference>
<dbReference type="GO" id="GO:0000049">
    <property type="term" value="F:tRNA binding"/>
    <property type="evidence" value="ECO:0007669"/>
    <property type="project" value="InterPro"/>
</dbReference>
<dbReference type="PANTHER" id="PTHR20882">
    <property type="entry name" value="CYTOPLASMIC TRNA 2-THIOLATION PROTEIN 2"/>
    <property type="match status" value="1"/>
</dbReference>
<dbReference type="GO" id="GO:0002143">
    <property type="term" value="P:tRNA wobble position uridine thiolation"/>
    <property type="evidence" value="ECO:0007669"/>
    <property type="project" value="TreeGrafter"/>
</dbReference>
<comment type="similarity">
    <text evidence="3">Belongs to the CTU2/NCS2 family.</text>
</comment>
<sequence length="442" mass="50957">MKQPVEYLNNDTTPCLKCENHAILIARTDYYCKDCFIRFVRGKQRKQMVSEQYRAKFGIQAEKYGIQKVLLAFSGGITSMVLLDILSDLLLEQQKTHKGVTGFNLIIVNIDEFEIFLLNKKIQDIIPNLIQKYNGISIEFKVLSLDSFINEESLYKISLNDEFKSFFKEYNQDITILDILNQTINKSSAEDLLNIIYKNLLLEVAYVENCQTIVLGHSMTRIANEIVALTVKGRGSEIHESIKDHTEIYKNHEIKIMYPLRDVLYAEIIEYGKLADLYQFTIESTIKKSKISKNLTIRDLISNYFTQLTETGYASTASTVVKTGEKLGKSKEKKLGNCKVCNEEIYKNPSTWLKTITVNEPASIETEEELEYNKLYKESTQEEELKLGNPLELCYGCIITLGGFKQTDSGLLWPLKSEEKQLNYIYENDEVEKQHILDEYTL</sequence>
<dbReference type="HAMAP" id="MF_03054">
    <property type="entry name" value="CTU2"/>
    <property type="match status" value="1"/>
</dbReference>
<dbReference type="AlphaFoldDB" id="A0A9W4TUS1"/>
<comment type="pathway">
    <text evidence="3">tRNA modification; 5-methoxycarbonylmethyl-2-thiouridine-tRNA biosynthesis.</text>
</comment>
<dbReference type="GO" id="GO:0032447">
    <property type="term" value="P:protein urmylation"/>
    <property type="evidence" value="ECO:0007669"/>
    <property type="project" value="UniProtKB-UniRule"/>
</dbReference>
<dbReference type="EMBL" id="CANTUO010000001">
    <property type="protein sequence ID" value="CAI5756024.1"/>
    <property type="molecule type" value="Genomic_DNA"/>
</dbReference>
<evidence type="ECO:0000256" key="1">
    <source>
        <dbReference type="ARBA" id="ARBA00022490"/>
    </source>
</evidence>
<comment type="subcellular location">
    <subcellularLocation>
        <location evidence="3">Cytoplasm</location>
    </subcellularLocation>
</comment>
<organism evidence="4 5">
    <name type="scientific">Candida verbasci</name>
    <dbReference type="NCBI Taxonomy" id="1227364"/>
    <lineage>
        <taxon>Eukaryota</taxon>
        <taxon>Fungi</taxon>
        <taxon>Dikarya</taxon>
        <taxon>Ascomycota</taxon>
        <taxon>Saccharomycotina</taxon>
        <taxon>Pichiomycetes</taxon>
        <taxon>Debaryomycetaceae</taxon>
        <taxon>Candida/Lodderomyces clade</taxon>
        <taxon>Candida</taxon>
    </lineage>
</organism>
<protein>
    <recommendedName>
        <fullName evidence="3">Cytoplasmic tRNA 2-thiolation protein 2</fullName>
    </recommendedName>
</protein>
<dbReference type="GO" id="GO:0016783">
    <property type="term" value="F:sulfurtransferase activity"/>
    <property type="evidence" value="ECO:0007669"/>
    <property type="project" value="TreeGrafter"/>
</dbReference>
<accession>A0A9W4TUS1</accession>
<gene>
    <name evidence="3" type="primary">NCS2</name>
    <name evidence="3" type="synonym">CTU2</name>
    <name evidence="4" type="ORF">CANVERA_P0542</name>
</gene>
<comment type="caution">
    <text evidence="4">The sequence shown here is derived from an EMBL/GenBank/DDBJ whole genome shotgun (WGS) entry which is preliminary data.</text>
</comment>
<dbReference type="GO" id="GO:0016779">
    <property type="term" value="F:nucleotidyltransferase activity"/>
    <property type="evidence" value="ECO:0007669"/>
    <property type="project" value="UniProtKB-UniRule"/>
</dbReference>
<dbReference type="InterPro" id="IPR019407">
    <property type="entry name" value="CTU2"/>
</dbReference>